<comment type="similarity">
    <text evidence="2 9">Belongs to the major facilitator superfamily. Sugar transporter (TC 2.A.1.1) family.</text>
</comment>
<feature type="transmembrane region" description="Helical" evidence="10">
    <location>
        <begin position="63"/>
        <end position="82"/>
    </location>
</feature>
<dbReference type="Pfam" id="PF00083">
    <property type="entry name" value="Sugar_tr"/>
    <property type="match status" value="1"/>
</dbReference>
<feature type="transmembrane region" description="Helical" evidence="10">
    <location>
        <begin position="94"/>
        <end position="113"/>
    </location>
</feature>
<feature type="transmembrane region" description="Helical" evidence="10">
    <location>
        <begin position="429"/>
        <end position="448"/>
    </location>
</feature>
<proteinExistence type="inferred from homology"/>
<feature type="domain" description="Major facilitator superfamily (MFS) profile" evidence="11">
    <location>
        <begin position="20"/>
        <end position="452"/>
    </location>
</feature>
<dbReference type="InterPro" id="IPR005828">
    <property type="entry name" value="MFS_sugar_transport-like"/>
</dbReference>
<dbReference type="Proteomes" id="UP000807159">
    <property type="component" value="Chromosome 7"/>
</dbReference>
<dbReference type="PROSITE" id="PS50850">
    <property type="entry name" value="MFS"/>
    <property type="match status" value="1"/>
</dbReference>
<evidence type="ECO:0000313" key="13">
    <source>
        <dbReference type="Proteomes" id="UP000807159"/>
    </source>
</evidence>
<evidence type="ECO:0000256" key="3">
    <source>
        <dbReference type="ARBA" id="ARBA00022448"/>
    </source>
</evidence>
<feature type="transmembrane region" description="Helical" evidence="10">
    <location>
        <begin position="152"/>
        <end position="170"/>
    </location>
</feature>
<keyword evidence="4" id="KW-0762">Sugar transport</keyword>
<dbReference type="PROSITE" id="PS00217">
    <property type="entry name" value="SUGAR_TRANSPORT_2"/>
    <property type="match status" value="1"/>
</dbReference>
<dbReference type="PROSITE" id="PS00216">
    <property type="entry name" value="SUGAR_TRANSPORT_1"/>
    <property type="match status" value="1"/>
</dbReference>
<evidence type="ECO:0000256" key="10">
    <source>
        <dbReference type="SAM" id="Phobius"/>
    </source>
</evidence>
<dbReference type="CDD" id="cd17361">
    <property type="entry name" value="MFS_STP"/>
    <property type="match status" value="1"/>
</dbReference>
<reference evidence="12" key="1">
    <citation type="journal article" date="2021" name="J. Hered.">
        <title>Genome Assembly of Salicaceae Populus deltoides (Eastern Cottonwood) I-69 Based on Nanopore Sequencing and Hi-C Technologies.</title>
        <authorList>
            <person name="Bai S."/>
            <person name="Wu H."/>
            <person name="Zhang J."/>
            <person name="Pan Z."/>
            <person name="Zhao W."/>
            <person name="Li Z."/>
            <person name="Tong C."/>
        </authorList>
    </citation>
    <scope>NUCLEOTIDE SEQUENCE</scope>
    <source>
        <tissue evidence="12">Leaf</tissue>
    </source>
</reference>
<keyword evidence="5 10" id="KW-0812">Transmembrane</keyword>
<feature type="transmembrane region" description="Helical" evidence="10">
    <location>
        <begin position="302"/>
        <end position="324"/>
    </location>
</feature>
<evidence type="ECO:0000256" key="4">
    <source>
        <dbReference type="ARBA" id="ARBA00022597"/>
    </source>
</evidence>
<dbReference type="InterPro" id="IPR036259">
    <property type="entry name" value="MFS_trans_sf"/>
</dbReference>
<dbReference type="AlphaFoldDB" id="A0A8T2YD39"/>
<dbReference type="InterPro" id="IPR045262">
    <property type="entry name" value="STP/PLT_plant"/>
</dbReference>
<feature type="transmembrane region" description="Helical" evidence="10">
    <location>
        <begin position="119"/>
        <end position="140"/>
    </location>
</feature>
<feature type="transmembrane region" description="Helical" evidence="10">
    <location>
        <begin position="182"/>
        <end position="204"/>
    </location>
</feature>
<evidence type="ECO:0000256" key="1">
    <source>
        <dbReference type="ARBA" id="ARBA00004141"/>
    </source>
</evidence>
<dbReference type="GO" id="GO:0015293">
    <property type="term" value="F:symporter activity"/>
    <property type="evidence" value="ECO:0007669"/>
    <property type="project" value="UniProtKB-KW"/>
</dbReference>
<feature type="transmembrane region" description="Helical" evidence="10">
    <location>
        <begin position="363"/>
        <end position="384"/>
    </location>
</feature>
<keyword evidence="8 10" id="KW-0472">Membrane</keyword>
<comment type="caution">
    <text evidence="12">The sequence shown here is derived from an EMBL/GenBank/DDBJ whole genome shotgun (WGS) entry which is preliminary data.</text>
</comment>
<accession>A0A8T2YD39</accession>
<dbReference type="InterPro" id="IPR003663">
    <property type="entry name" value="Sugar/inositol_transpt"/>
</dbReference>
<dbReference type="PRINTS" id="PR00171">
    <property type="entry name" value="SUGRTRNSPORT"/>
</dbReference>
<dbReference type="NCBIfam" id="TIGR00879">
    <property type="entry name" value="SP"/>
    <property type="match status" value="1"/>
</dbReference>
<organism evidence="12 13">
    <name type="scientific">Populus deltoides</name>
    <name type="common">Eastern poplar</name>
    <name type="synonym">Eastern cottonwood</name>
    <dbReference type="NCBI Taxonomy" id="3696"/>
    <lineage>
        <taxon>Eukaryota</taxon>
        <taxon>Viridiplantae</taxon>
        <taxon>Streptophyta</taxon>
        <taxon>Embryophyta</taxon>
        <taxon>Tracheophyta</taxon>
        <taxon>Spermatophyta</taxon>
        <taxon>Magnoliopsida</taxon>
        <taxon>eudicotyledons</taxon>
        <taxon>Gunneridae</taxon>
        <taxon>Pentapetalae</taxon>
        <taxon>rosids</taxon>
        <taxon>fabids</taxon>
        <taxon>Malpighiales</taxon>
        <taxon>Salicaceae</taxon>
        <taxon>Saliceae</taxon>
        <taxon>Populus</taxon>
    </lineage>
</organism>
<name>A0A8T2YD39_POPDE</name>
<dbReference type="SUPFAM" id="SSF103473">
    <property type="entry name" value="MFS general substrate transporter"/>
    <property type="match status" value="1"/>
</dbReference>
<evidence type="ECO:0000256" key="9">
    <source>
        <dbReference type="RuleBase" id="RU003346"/>
    </source>
</evidence>
<evidence type="ECO:0000256" key="7">
    <source>
        <dbReference type="ARBA" id="ARBA00022989"/>
    </source>
</evidence>
<keyword evidence="3 9" id="KW-0813">Transport</keyword>
<keyword evidence="7 10" id="KW-1133">Transmembrane helix</keyword>
<dbReference type="Gene3D" id="1.20.1250.20">
    <property type="entry name" value="MFS general substrate transporter like domains"/>
    <property type="match status" value="1"/>
</dbReference>
<feature type="transmembrane region" description="Helical" evidence="10">
    <location>
        <begin position="266"/>
        <end position="290"/>
    </location>
</feature>
<dbReference type="InterPro" id="IPR044778">
    <property type="entry name" value="MFS_STP/MST-like_plant"/>
</dbReference>
<evidence type="ECO:0000313" key="12">
    <source>
        <dbReference type="EMBL" id="KAH8502986.1"/>
    </source>
</evidence>
<dbReference type="InterPro" id="IPR005829">
    <property type="entry name" value="Sugar_transporter_CS"/>
</dbReference>
<evidence type="ECO:0000259" key="11">
    <source>
        <dbReference type="PROSITE" id="PS50850"/>
    </source>
</evidence>
<dbReference type="InterPro" id="IPR020846">
    <property type="entry name" value="MFS_dom"/>
</dbReference>
<sequence length="486" mass="52821">MAGGGFAAAQGDGRKYEGGVTAFVVITCLVAAMGGSCLAMTLASQKQHGNHEENMYCKFDDHVLTMFTSSLYLAALIASFFASATTRRFGRKMSMMFGGLVFLGGAILNGAAVNVAMLIFGRLMLGVGVGFANQSVPVYLSEMAPANLRGALNIGFQMAITIGILAANLINYGTSKIKAGWGWRISLGLAAAPAILFTIGSLFLPDTPNSILERGNHEKAKKMLQKIRGTNNVDEEFQDLVDASKAAKQVEHPWKNFTGRKYRPQLIICTFIPFFQQLTGINVIMFYAPVLFKTLGFGDDASLMSAVITGVVNVVATMVSVYSVDKLGRKALFLEGGVQMIICQGVLFGTEGEGDMSKSVSSLVLFLICAYVAAFAWSWGPLGWLVPSEICPLEIRSAGQATNVSVNMFFTFVIGQFFLSILCHMKFGLFLFFGGFVIIMTIFIYYFVPETKNVPIEEMNQVWKEHGFWSKYVSNDDVTGRTSSSP</sequence>
<evidence type="ECO:0000256" key="2">
    <source>
        <dbReference type="ARBA" id="ARBA00010992"/>
    </source>
</evidence>
<gene>
    <name evidence="12" type="ORF">H0E87_014339</name>
</gene>
<dbReference type="FunFam" id="1.20.1250.20:FF:000002">
    <property type="entry name" value="Sugar transport protein 13"/>
    <property type="match status" value="1"/>
</dbReference>
<evidence type="ECO:0000256" key="6">
    <source>
        <dbReference type="ARBA" id="ARBA00022847"/>
    </source>
</evidence>
<dbReference type="GO" id="GO:0015145">
    <property type="term" value="F:monosaccharide transmembrane transporter activity"/>
    <property type="evidence" value="ECO:0007669"/>
    <property type="project" value="InterPro"/>
</dbReference>
<dbReference type="PANTHER" id="PTHR23500:SF460">
    <property type="entry name" value="SUGAR TRANSPORT PROTEIN 11"/>
    <property type="match status" value="1"/>
</dbReference>
<feature type="transmembrane region" description="Helical" evidence="10">
    <location>
        <begin position="404"/>
        <end position="422"/>
    </location>
</feature>
<comment type="subcellular location">
    <subcellularLocation>
        <location evidence="1">Membrane</location>
        <topology evidence="1">Multi-pass membrane protein</topology>
    </subcellularLocation>
</comment>
<evidence type="ECO:0000256" key="5">
    <source>
        <dbReference type="ARBA" id="ARBA00022692"/>
    </source>
</evidence>
<dbReference type="GO" id="GO:0016020">
    <property type="term" value="C:membrane"/>
    <property type="evidence" value="ECO:0007669"/>
    <property type="project" value="UniProtKB-SubCell"/>
</dbReference>
<dbReference type="EMBL" id="JACEGQ020000007">
    <property type="protein sequence ID" value="KAH8502986.1"/>
    <property type="molecule type" value="Genomic_DNA"/>
</dbReference>
<protein>
    <recommendedName>
        <fullName evidence="11">Major facilitator superfamily (MFS) profile domain-containing protein</fullName>
    </recommendedName>
</protein>
<keyword evidence="6" id="KW-0769">Symport</keyword>
<feature type="transmembrane region" description="Helical" evidence="10">
    <location>
        <begin position="20"/>
        <end position="43"/>
    </location>
</feature>
<dbReference type="PANTHER" id="PTHR23500">
    <property type="entry name" value="SOLUTE CARRIER FAMILY 2, FACILITATED GLUCOSE TRANSPORTER"/>
    <property type="match status" value="1"/>
</dbReference>
<evidence type="ECO:0000256" key="8">
    <source>
        <dbReference type="ARBA" id="ARBA00023136"/>
    </source>
</evidence>
<keyword evidence="13" id="KW-1185">Reference proteome</keyword>